<dbReference type="AlphaFoldDB" id="A0AA88DSP0"/>
<evidence type="ECO:0000313" key="1">
    <source>
        <dbReference type="EMBL" id="GMN60744.1"/>
    </source>
</evidence>
<gene>
    <name evidence="1" type="ORF">TIFTF001_029837</name>
</gene>
<sequence>MVVKRSPAITICIRELQRGRRAIGAALVLAICLSPERSSADLLPISYIHSSSTDLLRHRSHRSCSYGSMPRNQI</sequence>
<dbReference type="EMBL" id="BTGU01000102">
    <property type="protein sequence ID" value="GMN60744.1"/>
    <property type="molecule type" value="Genomic_DNA"/>
</dbReference>
<comment type="caution">
    <text evidence="1">The sequence shown here is derived from an EMBL/GenBank/DDBJ whole genome shotgun (WGS) entry which is preliminary data.</text>
</comment>
<organism evidence="1 2">
    <name type="scientific">Ficus carica</name>
    <name type="common">Common fig</name>
    <dbReference type="NCBI Taxonomy" id="3494"/>
    <lineage>
        <taxon>Eukaryota</taxon>
        <taxon>Viridiplantae</taxon>
        <taxon>Streptophyta</taxon>
        <taxon>Embryophyta</taxon>
        <taxon>Tracheophyta</taxon>
        <taxon>Spermatophyta</taxon>
        <taxon>Magnoliopsida</taxon>
        <taxon>eudicotyledons</taxon>
        <taxon>Gunneridae</taxon>
        <taxon>Pentapetalae</taxon>
        <taxon>rosids</taxon>
        <taxon>fabids</taxon>
        <taxon>Rosales</taxon>
        <taxon>Moraceae</taxon>
        <taxon>Ficeae</taxon>
        <taxon>Ficus</taxon>
    </lineage>
</organism>
<name>A0AA88DSP0_FICCA</name>
<reference evidence="1" key="1">
    <citation type="submission" date="2023-07" db="EMBL/GenBank/DDBJ databases">
        <title>draft genome sequence of fig (Ficus carica).</title>
        <authorList>
            <person name="Takahashi T."/>
            <person name="Nishimura K."/>
        </authorList>
    </citation>
    <scope>NUCLEOTIDE SEQUENCE</scope>
</reference>
<keyword evidence="2" id="KW-1185">Reference proteome</keyword>
<evidence type="ECO:0000313" key="2">
    <source>
        <dbReference type="Proteomes" id="UP001187192"/>
    </source>
</evidence>
<protein>
    <submittedName>
        <fullName evidence="1">Uncharacterized protein</fullName>
    </submittedName>
</protein>
<accession>A0AA88DSP0</accession>
<proteinExistence type="predicted"/>
<dbReference type="Proteomes" id="UP001187192">
    <property type="component" value="Unassembled WGS sequence"/>
</dbReference>